<dbReference type="InterPro" id="IPR039424">
    <property type="entry name" value="SBP_5"/>
</dbReference>
<dbReference type="EMBL" id="OMOD01000178">
    <property type="protein sequence ID" value="SPF48105.1"/>
    <property type="molecule type" value="Genomic_DNA"/>
</dbReference>
<dbReference type="GO" id="GO:0030288">
    <property type="term" value="C:outer membrane-bounded periplasmic space"/>
    <property type="evidence" value="ECO:0007669"/>
    <property type="project" value="UniProtKB-ARBA"/>
</dbReference>
<dbReference type="Gene3D" id="3.40.190.10">
    <property type="entry name" value="Periplasmic binding protein-like II"/>
    <property type="match status" value="1"/>
</dbReference>
<sequence>MRRFDWRWLAVSSGFVIRLMVAGLTLAVLAAQAETRPQYGGTLYVTMLVAPASLDPADNTQPDSFARRGLTQLMFEPLVTMDSNGRPHAALATSWQAASGNQRWQFRLRRGIKFHDDMPLTAEVAAASLRAANLTWNVFADADSIVIELNSADTGLLAELALPRNAIAKRNSDNKPIGTGPFHIVDWAPGKKLTLAAEESYWGGRPFLDSIEIGMGTSYRDQMMALELGKADLVEVAPEQVHRVSLEANRLASSAPLELLALLFAREVTSPDDKLLREALAMSVERSSIRSVLLQGAGLPAAGILPNWMSGYGFVFPTDADLPQARHVREQVRGIPKWTLRYDNGDPIARLLAERIALNGKDAGLSLQTTSAASADLQLVRVPLPADPWIALADVAARAGLPEAKSQGGSVEDLYAREHAELAEQRIIPLFHLPASYASAPTLKNWTLRPDGSWSLADAWLGSGKP</sequence>
<evidence type="ECO:0000256" key="2">
    <source>
        <dbReference type="ARBA" id="ARBA00022448"/>
    </source>
</evidence>
<gene>
    <name evidence="5" type="ORF">SBA1_800021</name>
</gene>
<dbReference type="GO" id="GO:1904680">
    <property type="term" value="F:peptide transmembrane transporter activity"/>
    <property type="evidence" value="ECO:0007669"/>
    <property type="project" value="TreeGrafter"/>
</dbReference>
<evidence type="ECO:0000313" key="6">
    <source>
        <dbReference type="Proteomes" id="UP000238701"/>
    </source>
</evidence>
<dbReference type="AlphaFoldDB" id="A0A2U3L853"/>
<dbReference type="Pfam" id="PF00496">
    <property type="entry name" value="SBP_bac_5"/>
    <property type="match status" value="1"/>
</dbReference>
<protein>
    <submittedName>
        <fullName evidence="5">Putative ABC peptide transporter, periplasmic ligand binding protein</fullName>
    </submittedName>
</protein>
<dbReference type="GO" id="GO:0015833">
    <property type="term" value="P:peptide transport"/>
    <property type="evidence" value="ECO:0007669"/>
    <property type="project" value="TreeGrafter"/>
</dbReference>
<evidence type="ECO:0000313" key="5">
    <source>
        <dbReference type="EMBL" id="SPF48105.1"/>
    </source>
</evidence>
<name>A0A2U3L853_9BACT</name>
<comment type="similarity">
    <text evidence="1">Belongs to the bacterial solute-binding protein 5 family.</text>
</comment>
<keyword evidence="3" id="KW-0732">Signal</keyword>
<feature type="domain" description="Solute-binding protein family 5" evidence="4">
    <location>
        <begin position="87"/>
        <end position="371"/>
    </location>
</feature>
<keyword evidence="2" id="KW-0813">Transport</keyword>
<dbReference type="GO" id="GO:0043190">
    <property type="term" value="C:ATP-binding cassette (ABC) transporter complex"/>
    <property type="evidence" value="ECO:0007669"/>
    <property type="project" value="InterPro"/>
</dbReference>
<dbReference type="Gene3D" id="3.10.105.10">
    <property type="entry name" value="Dipeptide-binding Protein, Domain 3"/>
    <property type="match status" value="1"/>
</dbReference>
<accession>A0A2U3L853</accession>
<dbReference type="PANTHER" id="PTHR30290:SF9">
    <property type="entry name" value="OLIGOPEPTIDE-BINDING PROTEIN APPA"/>
    <property type="match status" value="1"/>
</dbReference>
<evidence type="ECO:0000256" key="3">
    <source>
        <dbReference type="ARBA" id="ARBA00022729"/>
    </source>
</evidence>
<evidence type="ECO:0000259" key="4">
    <source>
        <dbReference type="Pfam" id="PF00496"/>
    </source>
</evidence>
<organism evidence="5 6">
    <name type="scientific">Candidatus Sulfotelmatobacter kueseliae</name>
    <dbReference type="NCBI Taxonomy" id="2042962"/>
    <lineage>
        <taxon>Bacteria</taxon>
        <taxon>Pseudomonadati</taxon>
        <taxon>Acidobacteriota</taxon>
        <taxon>Terriglobia</taxon>
        <taxon>Terriglobales</taxon>
        <taxon>Candidatus Korobacteraceae</taxon>
        <taxon>Candidatus Sulfotelmatobacter</taxon>
    </lineage>
</organism>
<dbReference type="SUPFAM" id="SSF53850">
    <property type="entry name" value="Periplasmic binding protein-like II"/>
    <property type="match status" value="1"/>
</dbReference>
<dbReference type="OrthoDB" id="9773508at2"/>
<evidence type="ECO:0000256" key="1">
    <source>
        <dbReference type="ARBA" id="ARBA00005695"/>
    </source>
</evidence>
<dbReference type="InterPro" id="IPR000914">
    <property type="entry name" value="SBP_5_dom"/>
</dbReference>
<dbReference type="Proteomes" id="UP000238701">
    <property type="component" value="Unassembled WGS sequence"/>
</dbReference>
<reference evidence="6" key="1">
    <citation type="submission" date="2018-02" db="EMBL/GenBank/DDBJ databases">
        <authorList>
            <person name="Hausmann B."/>
        </authorList>
    </citation>
    <scope>NUCLEOTIDE SEQUENCE [LARGE SCALE GENOMIC DNA]</scope>
    <source>
        <strain evidence="6">Peat soil MAG SbA1</strain>
    </source>
</reference>
<proteinExistence type="inferred from homology"/>
<dbReference type="PANTHER" id="PTHR30290">
    <property type="entry name" value="PERIPLASMIC BINDING COMPONENT OF ABC TRANSPORTER"/>
    <property type="match status" value="1"/>
</dbReference>